<dbReference type="Gramene" id="ESQ41045">
    <property type="protein sequence ID" value="ESQ41045"/>
    <property type="gene ID" value="EUTSA_v10015168mg"/>
</dbReference>
<dbReference type="Proteomes" id="UP000030689">
    <property type="component" value="Unassembled WGS sequence"/>
</dbReference>
<dbReference type="EMBL" id="KI517464">
    <property type="protein sequence ID" value="ESQ41045.1"/>
    <property type="molecule type" value="Genomic_DNA"/>
</dbReference>
<accession>V4KSZ4</accession>
<reference evidence="2 3" key="1">
    <citation type="journal article" date="2013" name="Front. Plant Sci.">
        <title>The Reference Genome of the Halophytic Plant Eutrema salsugineum.</title>
        <authorList>
            <person name="Yang R."/>
            <person name="Jarvis D.E."/>
            <person name="Chen H."/>
            <person name="Beilstein M.A."/>
            <person name="Grimwood J."/>
            <person name="Jenkins J."/>
            <person name="Shu S."/>
            <person name="Prochnik S."/>
            <person name="Xin M."/>
            <person name="Ma C."/>
            <person name="Schmutz J."/>
            <person name="Wing R.A."/>
            <person name="Mitchell-Olds T."/>
            <person name="Schumaker K.S."/>
            <person name="Wang X."/>
        </authorList>
    </citation>
    <scope>NUCLEOTIDE SEQUENCE [LARGE SCALE GENOMIC DNA]</scope>
</reference>
<sequence length="79" mass="8736">MKREKKERVKKKTSPDVPQGLARRQSGVSLALVVPQAAFLNTNLHKYESHQPKPTPFSTTVVVAVVQAVRVFVLENLAA</sequence>
<protein>
    <submittedName>
        <fullName evidence="2">Uncharacterized protein</fullName>
    </submittedName>
</protein>
<organism evidence="2 3">
    <name type="scientific">Eutrema salsugineum</name>
    <name type="common">Saltwater cress</name>
    <name type="synonym">Sisymbrium salsugineum</name>
    <dbReference type="NCBI Taxonomy" id="72664"/>
    <lineage>
        <taxon>Eukaryota</taxon>
        <taxon>Viridiplantae</taxon>
        <taxon>Streptophyta</taxon>
        <taxon>Embryophyta</taxon>
        <taxon>Tracheophyta</taxon>
        <taxon>Spermatophyta</taxon>
        <taxon>Magnoliopsida</taxon>
        <taxon>eudicotyledons</taxon>
        <taxon>Gunneridae</taxon>
        <taxon>Pentapetalae</taxon>
        <taxon>rosids</taxon>
        <taxon>malvids</taxon>
        <taxon>Brassicales</taxon>
        <taxon>Brassicaceae</taxon>
        <taxon>Eutremeae</taxon>
        <taxon>Eutrema</taxon>
    </lineage>
</organism>
<feature type="region of interest" description="Disordered" evidence="1">
    <location>
        <begin position="1"/>
        <end position="20"/>
    </location>
</feature>
<evidence type="ECO:0000256" key="1">
    <source>
        <dbReference type="SAM" id="MobiDB-lite"/>
    </source>
</evidence>
<dbReference type="KEGG" id="eus:EUTSA_v10015168mg"/>
<gene>
    <name evidence="2" type="ORF">EUTSA_v10015168mg</name>
</gene>
<keyword evidence="3" id="KW-1185">Reference proteome</keyword>
<name>V4KSZ4_EUTSA</name>
<dbReference type="AlphaFoldDB" id="V4KSZ4"/>
<evidence type="ECO:0000313" key="2">
    <source>
        <dbReference type="EMBL" id="ESQ41045.1"/>
    </source>
</evidence>
<evidence type="ECO:0000313" key="3">
    <source>
        <dbReference type="Proteomes" id="UP000030689"/>
    </source>
</evidence>
<proteinExistence type="predicted"/>